<comment type="similarity">
    <text evidence="2 8">Belongs to the group II decarboxylase family.</text>
</comment>
<evidence type="ECO:0000256" key="4">
    <source>
        <dbReference type="ARBA" id="ARBA00022898"/>
    </source>
</evidence>
<dbReference type="GO" id="GO:0006538">
    <property type="term" value="P:L-glutamate catabolic process"/>
    <property type="evidence" value="ECO:0007669"/>
    <property type="project" value="TreeGrafter"/>
</dbReference>
<dbReference type="Gene3D" id="3.40.640.10">
    <property type="entry name" value="Type I PLP-dependent aspartate aminotransferase-like (Major domain)"/>
    <property type="match status" value="1"/>
</dbReference>
<dbReference type="NCBIfam" id="TIGR01788">
    <property type="entry name" value="Glu-decarb-GAD"/>
    <property type="match status" value="1"/>
</dbReference>
<dbReference type="RefSeq" id="WP_033521966.1">
    <property type="nucleotide sequence ID" value="NZ_CADAXU010000004.1"/>
</dbReference>
<feature type="modified residue" description="N6-(pyridoxal phosphate)lysine" evidence="7">
    <location>
        <position position="296"/>
    </location>
</feature>
<dbReference type="Proteomes" id="UP000029060">
    <property type="component" value="Unassembled WGS sequence"/>
</dbReference>
<dbReference type="InterPro" id="IPR015421">
    <property type="entry name" value="PyrdxlP-dep_Trfase_major"/>
</dbReference>
<gene>
    <name evidence="10" type="ORF">BMERY_1022</name>
</gene>
<keyword evidence="9" id="KW-0210">Decarboxylase</keyword>
<dbReference type="PANTHER" id="PTHR43321:SF3">
    <property type="entry name" value="GLUTAMATE DECARBOXYLASE"/>
    <property type="match status" value="1"/>
</dbReference>
<evidence type="ECO:0000256" key="2">
    <source>
        <dbReference type="ARBA" id="ARBA00009533"/>
    </source>
</evidence>
<evidence type="ECO:0000256" key="3">
    <source>
        <dbReference type="ARBA" id="ARBA00012421"/>
    </source>
</evidence>
<dbReference type="CDD" id="cd06450">
    <property type="entry name" value="DOPA_deC_like"/>
    <property type="match status" value="1"/>
</dbReference>
<organism evidence="10 11">
    <name type="scientific">Bifidobacterium merycicum</name>
    <dbReference type="NCBI Taxonomy" id="78345"/>
    <lineage>
        <taxon>Bacteria</taxon>
        <taxon>Bacillati</taxon>
        <taxon>Actinomycetota</taxon>
        <taxon>Actinomycetes</taxon>
        <taxon>Bifidobacteriales</taxon>
        <taxon>Bifidobacteriaceae</taxon>
        <taxon>Bifidobacterium</taxon>
    </lineage>
</organism>
<dbReference type="GO" id="GO:0030170">
    <property type="term" value="F:pyridoxal phosphate binding"/>
    <property type="evidence" value="ECO:0007669"/>
    <property type="project" value="InterPro"/>
</dbReference>
<keyword evidence="5 8" id="KW-0456">Lyase</keyword>
<dbReference type="GO" id="GO:0005829">
    <property type="term" value="C:cytosol"/>
    <property type="evidence" value="ECO:0007669"/>
    <property type="project" value="TreeGrafter"/>
</dbReference>
<dbReference type="SUPFAM" id="SSF53383">
    <property type="entry name" value="PLP-dependent transferases"/>
    <property type="match status" value="1"/>
</dbReference>
<dbReference type="InterPro" id="IPR010107">
    <property type="entry name" value="Glutamate_decarboxylase"/>
</dbReference>
<dbReference type="GO" id="GO:0004058">
    <property type="term" value="F:aromatic-L-amino-acid decarboxylase activity"/>
    <property type="evidence" value="ECO:0007669"/>
    <property type="project" value="UniProtKB-ARBA"/>
</dbReference>
<dbReference type="EC" id="4.1.1.15" evidence="3 9"/>
<comment type="cofactor">
    <cofactor evidence="1 7 8">
        <name>pyridoxal 5'-phosphate</name>
        <dbReference type="ChEBI" id="CHEBI:597326"/>
    </cofactor>
</comment>
<accession>A0A087BKG5</accession>
<evidence type="ECO:0000256" key="6">
    <source>
        <dbReference type="ARBA" id="ARBA00048868"/>
    </source>
</evidence>
<dbReference type="Gene3D" id="4.10.280.50">
    <property type="match status" value="1"/>
</dbReference>
<dbReference type="InterPro" id="IPR002129">
    <property type="entry name" value="PyrdxlP-dep_de-COase"/>
</dbReference>
<evidence type="ECO:0000256" key="8">
    <source>
        <dbReference type="RuleBase" id="RU000382"/>
    </source>
</evidence>
<dbReference type="STRING" id="78345.BMERY_1022"/>
<evidence type="ECO:0000256" key="1">
    <source>
        <dbReference type="ARBA" id="ARBA00001933"/>
    </source>
</evidence>
<protein>
    <recommendedName>
        <fullName evidence="3 9">Glutamate decarboxylase</fullName>
        <ecNumber evidence="3 9">4.1.1.15</ecNumber>
    </recommendedName>
</protein>
<dbReference type="InterPro" id="IPR015424">
    <property type="entry name" value="PyrdxlP-dep_Trfase"/>
</dbReference>
<evidence type="ECO:0000256" key="9">
    <source>
        <dbReference type="RuleBase" id="RU361171"/>
    </source>
</evidence>
<keyword evidence="4 7" id="KW-0663">Pyridoxal phosphate</keyword>
<dbReference type="AlphaFoldDB" id="A0A087BKG5"/>
<dbReference type="GO" id="GO:0004351">
    <property type="term" value="F:glutamate decarboxylase activity"/>
    <property type="evidence" value="ECO:0007669"/>
    <property type="project" value="UniProtKB-EC"/>
</dbReference>
<dbReference type="Gene3D" id="3.90.1150.160">
    <property type="match status" value="1"/>
</dbReference>
<dbReference type="FunFam" id="3.40.640.10:FF:000017">
    <property type="entry name" value="Glutamate decarboxylase"/>
    <property type="match status" value="1"/>
</dbReference>
<name>A0A087BKG5_9BIFI</name>
<evidence type="ECO:0000256" key="5">
    <source>
        <dbReference type="ARBA" id="ARBA00023239"/>
    </source>
</evidence>
<dbReference type="eggNOG" id="COG0076">
    <property type="taxonomic scope" value="Bacteria"/>
</dbReference>
<dbReference type="Pfam" id="PF00282">
    <property type="entry name" value="Pyridoxal_deC"/>
    <property type="match status" value="1"/>
</dbReference>
<reference evidence="10 11" key="1">
    <citation type="submission" date="2014-03" db="EMBL/GenBank/DDBJ databases">
        <title>Genomics of Bifidobacteria.</title>
        <authorList>
            <person name="Ventura M."/>
            <person name="Milani C."/>
            <person name="Lugli G.A."/>
        </authorList>
    </citation>
    <scope>NUCLEOTIDE SEQUENCE [LARGE SCALE GENOMIC DNA]</scope>
    <source>
        <strain evidence="10 11">LMG 11341</strain>
    </source>
</reference>
<keyword evidence="11" id="KW-1185">Reference proteome</keyword>
<sequence>MSDMHSTTMNDSTCGCCGGEDNSIDGVAPFDGIEINPIFSRPKEVKAFPKNRIPHEGSLPETAYQVVHDDAMLDGNARLNLATFVSTWMDDYANRIYMEAADKNMIDKDEYPKTAEIENRCWRMLADLWNNPDPDHAIGTSTIGSSEACMLGGLALKRRWVNARKAAGLPTDKPDLVMSSAVQVCWEKFCNYFDVEPRFVPICEDHKVLDGHDLERYVDENTIGVVAIMGVTYTGMYEPVQQISNALDRIQEKTGLDVHIHVDAASGGMVAPFIQPDLAWDFRVKRVVSISTSGHKYGLVYPGLGWVVWRSTADLPESLVFKVSYLGGEMPTFALNFSRPGAQVLLQYYMFLRLGFEGYCRVQQASHDVAKYLSGEIAKMDDFTLWNDGSDIPVFAWMLKDKPNRKWNLYDLQDRLRMKGWLVPAYPMPVDLTDVTVQRIVVRNGFSHDLAESFLRDLRACVKYLDSLEAPMPSEAHVSGFHH</sequence>
<comment type="catalytic activity">
    <reaction evidence="6 9">
        <text>L-glutamate + H(+) = 4-aminobutanoate + CO2</text>
        <dbReference type="Rhea" id="RHEA:17785"/>
        <dbReference type="ChEBI" id="CHEBI:15378"/>
        <dbReference type="ChEBI" id="CHEBI:16526"/>
        <dbReference type="ChEBI" id="CHEBI:29985"/>
        <dbReference type="ChEBI" id="CHEBI:59888"/>
        <dbReference type="EC" id="4.1.1.15"/>
    </reaction>
</comment>
<evidence type="ECO:0000313" key="11">
    <source>
        <dbReference type="Proteomes" id="UP000029060"/>
    </source>
</evidence>
<evidence type="ECO:0000313" key="10">
    <source>
        <dbReference type="EMBL" id="KFI71515.1"/>
    </source>
</evidence>
<dbReference type="EMBL" id="JGZC01000001">
    <property type="protein sequence ID" value="KFI71515.1"/>
    <property type="molecule type" value="Genomic_DNA"/>
</dbReference>
<proteinExistence type="inferred from homology"/>
<comment type="caution">
    <text evidence="10">The sequence shown here is derived from an EMBL/GenBank/DDBJ whole genome shotgun (WGS) entry which is preliminary data.</text>
</comment>
<dbReference type="PANTHER" id="PTHR43321">
    <property type="entry name" value="GLUTAMATE DECARBOXYLASE"/>
    <property type="match status" value="1"/>
</dbReference>
<evidence type="ECO:0000256" key="7">
    <source>
        <dbReference type="PIRSR" id="PIRSR602129-50"/>
    </source>
</evidence>